<sequence length="64" mass="7473">MQQNTSRAICDKCGGDVVYYSKDDFALDVYSDNDFILKVKEPRFVCSRCGKEFDEFITLYKEEV</sequence>
<name>A0A8S5MWL3_9CAUD</name>
<organism evidence="1">
    <name type="scientific">Siphoviridae sp. ctsBB38</name>
    <dbReference type="NCBI Taxonomy" id="2826482"/>
    <lineage>
        <taxon>Viruses</taxon>
        <taxon>Duplodnaviria</taxon>
        <taxon>Heunggongvirae</taxon>
        <taxon>Uroviricota</taxon>
        <taxon>Caudoviricetes</taxon>
    </lineage>
</organism>
<dbReference type="EMBL" id="BK014999">
    <property type="protein sequence ID" value="DAD86482.1"/>
    <property type="molecule type" value="Genomic_DNA"/>
</dbReference>
<protein>
    <submittedName>
        <fullName evidence="1">MqsA</fullName>
    </submittedName>
</protein>
<accession>A0A8S5MWL3</accession>
<proteinExistence type="predicted"/>
<evidence type="ECO:0000313" key="1">
    <source>
        <dbReference type="EMBL" id="DAD86482.1"/>
    </source>
</evidence>
<reference evidence="1" key="1">
    <citation type="journal article" date="2021" name="Proc. Natl. Acad. Sci. U.S.A.">
        <title>A Catalog of Tens of Thousands of Viruses from Human Metagenomes Reveals Hidden Associations with Chronic Diseases.</title>
        <authorList>
            <person name="Tisza M.J."/>
            <person name="Buck C.B."/>
        </authorList>
    </citation>
    <scope>NUCLEOTIDE SEQUENCE</scope>
    <source>
        <strain evidence="1">CtsBB38</strain>
    </source>
</reference>